<evidence type="ECO:0000256" key="1">
    <source>
        <dbReference type="SAM" id="MobiDB-lite"/>
    </source>
</evidence>
<reference evidence="2 3" key="1">
    <citation type="submission" date="2019-05" db="EMBL/GenBank/DDBJ databases">
        <title>The compact genome of Giardia muris reveals important steps in the evolution of intestinal protozoan parasites.</title>
        <authorList>
            <person name="Xu F."/>
            <person name="Jimenez-Gonzalez A."/>
            <person name="Einarsson E."/>
            <person name="Astvaldsson A."/>
            <person name="Peirasmaki D."/>
            <person name="Eckmann L."/>
            <person name="Andersson J.O."/>
            <person name="Svard S.G."/>
            <person name="Jerlstrom-Hultqvist J."/>
        </authorList>
    </citation>
    <scope>NUCLEOTIDE SEQUENCE [LARGE SCALE GENOMIC DNA]</scope>
    <source>
        <strain evidence="2 3">Roberts-Thomson</strain>
    </source>
</reference>
<dbReference type="Proteomes" id="UP000315496">
    <property type="component" value="Chromosome 2"/>
</dbReference>
<sequence length="144" mass="16094">MPSSPSRSKSASLLFTDRVPTEGEHGIPGLCCCWEVRTDALGRRMRLRALPIPLMTDEFSIIRGVASALLHPDETLQGLSELPLKTLPFTSRPLSLSPSSRANLVTPTRRAQSYGTPRRREQSSEPPDIAQMADWYAQRHVTRR</sequence>
<dbReference type="VEuPathDB" id="GiardiaDB:GMRT_11905"/>
<feature type="region of interest" description="Disordered" evidence="1">
    <location>
        <begin position="93"/>
        <end position="131"/>
    </location>
</feature>
<keyword evidence="3" id="KW-1185">Reference proteome</keyword>
<dbReference type="OrthoDB" id="10250486at2759"/>
<comment type="caution">
    <text evidence="2">The sequence shown here is derived from an EMBL/GenBank/DDBJ whole genome shotgun (WGS) entry which is preliminary data.</text>
</comment>
<evidence type="ECO:0000313" key="3">
    <source>
        <dbReference type="Proteomes" id="UP000315496"/>
    </source>
</evidence>
<gene>
    <name evidence="2" type="ORF">GMRT_11905</name>
</gene>
<feature type="compositionally biased region" description="Polar residues" evidence="1">
    <location>
        <begin position="102"/>
        <end position="115"/>
    </location>
</feature>
<name>A0A4Z1SYD5_GIAMU</name>
<evidence type="ECO:0000313" key="2">
    <source>
        <dbReference type="EMBL" id="TNJ28518.1"/>
    </source>
</evidence>
<accession>A0A4Z1SYD5</accession>
<organism evidence="2 3">
    <name type="scientific">Giardia muris</name>
    <dbReference type="NCBI Taxonomy" id="5742"/>
    <lineage>
        <taxon>Eukaryota</taxon>
        <taxon>Metamonada</taxon>
        <taxon>Diplomonadida</taxon>
        <taxon>Hexamitidae</taxon>
        <taxon>Giardiinae</taxon>
        <taxon>Giardia</taxon>
    </lineage>
</organism>
<protein>
    <submittedName>
        <fullName evidence="2">Uncharacterized protein</fullName>
    </submittedName>
</protein>
<dbReference type="AlphaFoldDB" id="A0A4Z1SYD5"/>
<proteinExistence type="predicted"/>
<dbReference type="EMBL" id="VDLU01000002">
    <property type="protein sequence ID" value="TNJ28518.1"/>
    <property type="molecule type" value="Genomic_DNA"/>
</dbReference>